<feature type="region of interest" description="Disordered" evidence="1">
    <location>
        <begin position="1"/>
        <end position="21"/>
    </location>
</feature>
<dbReference type="InterPro" id="IPR011518">
    <property type="entry name" value="Transposase_36"/>
</dbReference>
<sequence length="454" mass="49385">MAADAPLSRGPRTLPRKTTTDYRPSFLGPNSRLVCHVCPIWVSCGGVFVESVLAEKLALLRPVLNERQWRLLLGAEALAVGHGGIAVVTRASGAARSTVSIGLREVRTGMVVHGRIRAPGAGRRRVGEVQPGVAEALEDLITPAMRGDQISLLRWTSKSSRSLVKGLAAAGYAVSQRTVARLLQRLGYQLHTASKAKEWVSPPDRDAQFCYIDASAQQFLDARDPVVSLACKKKEVVGDHAKGGREYQLGSPAKINGHNNLMTGAPRAISYEVHGLDADEGWASVGIDDENAAFAVNTLRTWWRQEGSARYPQARRLMLAADGGDANGYRRRAFKVELAAFAAEARLDVTVCHFPPGTSRWERTEHRFVSFASTDWQDRPFTELQTVLELIAHTTTETGLTASSYLDGAYAVGVQVIDAELADIPLTPHDFHGEWNYTISGRKSGDPLAAVVDK</sequence>
<protein>
    <submittedName>
        <fullName evidence="2">Rhodopirellula transposase DDE domain-containing protein</fullName>
    </submittedName>
</protein>
<dbReference type="EMBL" id="FMCV01000032">
    <property type="protein sequence ID" value="SCF44939.1"/>
    <property type="molecule type" value="Genomic_DNA"/>
</dbReference>
<dbReference type="Proteomes" id="UP000198551">
    <property type="component" value="Unassembled WGS sequence"/>
</dbReference>
<evidence type="ECO:0000313" key="3">
    <source>
        <dbReference type="Proteomes" id="UP000198551"/>
    </source>
</evidence>
<dbReference type="Pfam" id="PF07592">
    <property type="entry name" value="DDE_Tnp_ISAZ013"/>
    <property type="match status" value="1"/>
</dbReference>
<name>A0A1C5AIF0_9ACTN</name>
<keyword evidence="3" id="KW-1185">Reference proteome</keyword>
<organism evidence="2 3">
    <name type="scientific">Micromonospora marina</name>
    <dbReference type="NCBI Taxonomy" id="307120"/>
    <lineage>
        <taxon>Bacteria</taxon>
        <taxon>Bacillati</taxon>
        <taxon>Actinomycetota</taxon>
        <taxon>Actinomycetes</taxon>
        <taxon>Micromonosporales</taxon>
        <taxon>Micromonosporaceae</taxon>
        <taxon>Micromonospora</taxon>
    </lineage>
</organism>
<dbReference type="AlphaFoldDB" id="A0A1C5AIF0"/>
<dbReference type="NCBIfam" id="NF033519">
    <property type="entry name" value="transpos_ISAzo13"/>
    <property type="match status" value="1"/>
</dbReference>
<gene>
    <name evidence="2" type="ORF">GA0070215_1322</name>
</gene>
<dbReference type="RefSeq" id="WP_091051040.1">
    <property type="nucleotide sequence ID" value="NZ_JBHLYH010000066.1"/>
</dbReference>
<evidence type="ECO:0000256" key="1">
    <source>
        <dbReference type="SAM" id="MobiDB-lite"/>
    </source>
</evidence>
<reference evidence="3" key="1">
    <citation type="submission" date="2016-06" db="EMBL/GenBank/DDBJ databases">
        <authorList>
            <person name="Varghese N."/>
        </authorList>
    </citation>
    <scope>NUCLEOTIDE SEQUENCE [LARGE SCALE GENOMIC DNA]</scope>
    <source>
        <strain evidence="3">DSM 45555</strain>
    </source>
</reference>
<proteinExistence type="predicted"/>
<accession>A0A1C5AIF0</accession>
<evidence type="ECO:0000313" key="2">
    <source>
        <dbReference type="EMBL" id="SCF44939.1"/>
    </source>
</evidence>